<dbReference type="SMART" id="SM01093">
    <property type="entry name" value="CP12"/>
    <property type="match status" value="4"/>
</dbReference>
<accession>A0A7S2JN26</accession>
<dbReference type="GO" id="GO:0080153">
    <property type="term" value="P:negative regulation of reductive pentose-phosphate cycle"/>
    <property type="evidence" value="ECO:0007669"/>
    <property type="project" value="TreeGrafter"/>
</dbReference>
<proteinExistence type="predicted"/>
<feature type="domain" description="CP12" evidence="2">
    <location>
        <begin position="146"/>
        <end position="194"/>
    </location>
</feature>
<dbReference type="InterPro" id="IPR039314">
    <property type="entry name" value="CP12-like"/>
</dbReference>
<feature type="domain" description="CP12" evidence="2">
    <location>
        <begin position="325"/>
        <end position="368"/>
    </location>
</feature>
<feature type="domain" description="CP12" evidence="2">
    <location>
        <begin position="67"/>
        <end position="124"/>
    </location>
</feature>
<sequence>MAFVLVSASGARTTGQSYVVLSRGLVCSQFAGRSLKSLSVDRTSSSQSVKDFVPVRVFASSNSEGQLTDRIEKGLKEAREISDKFGATSKEAASAWDAVEELEAEASHVKAAKAKPSGPSVFKDVMPSKPSAQPASEISPEILEDLAQRIESALTKARDATSKFGQGSKEAAAAWDAVEELEAEKSHYKAKAEKAGIPVPGIFFSTSASEFSIDRSADEARARFDKGAFQGPWMDNLDILGQTPLADEKNPVLQGKIERGITRANAVSEQFGSVSKEAAAAWDAVEELEAEASHKVTARVPLVADGFSGKIGGDPAPKKPRDPALSKKIEEAVEAARSVSAKFGEASKEAAAAWDAVEELDAEASHKSS</sequence>
<dbReference type="GO" id="GO:0009507">
    <property type="term" value="C:chloroplast"/>
    <property type="evidence" value="ECO:0007669"/>
    <property type="project" value="TreeGrafter"/>
</dbReference>
<organism evidence="3">
    <name type="scientific">Cyanoptyche gloeocystis</name>
    <dbReference type="NCBI Taxonomy" id="77922"/>
    <lineage>
        <taxon>Eukaryota</taxon>
        <taxon>Glaucocystophyceae</taxon>
        <taxon>Glaucocystophyceae incertae sedis</taxon>
        <taxon>Cyanoptyche</taxon>
    </lineage>
</organism>
<protein>
    <recommendedName>
        <fullName evidence="2">CP12 domain-containing protein</fullName>
    </recommendedName>
</protein>
<dbReference type="EMBL" id="HBGX01002094">
    <property type="protein sequence ID" value="CAD9552755.1"/>
    <property type="molecule type" value="Transcribed_RNA"/>
</dbReference>
<gene>
    <name evidence="3" type="ORF">CGLO1086_LOCUS924</name>
</gene>
<name>A0A7S2JN26_9EUKA</name>
<dbReference type="PANTHER" id="PTHR33921">
    <property type="entry name" value="CALVIN CYCLE PROTEIN CP12-2, CHLOROPLASTIC"/>
    <property type="match status" value="1"/>
</dbReference>
<feature type="domain" description="CP12" evidence="2">
    <location>
        <begin position="253"/>
        <end position="306"/>
    </location>
</feature>
<feature type="region of interest" description="Disordered" evidence="1">
    <location>
        <begin position="110"/>
        <end position="136"/>
    </location>
</feature>
<evidence type="ECO:0000313" key="3">
    <source>
        <dbReference type="EMBL" id="CAD9552755.1"/>
    </source>
</evidence>
<reference evidence="3" key="1">
    <citation type="submission" date="2021-01" db="EMBL/GenBank/DDBJ databases">
        <authorList>
            <person name="Corre E."/>
            <person name="Pelletier E."/>
            <person name="Niang G."/>
            <person name="Scheremetjew M."/>
            <person name="Finn R."/>
            <person name="Kale V."/>
            <person name="Holt S."/>
            <person name="Cochrane G."/>
            <person name="Meng A."/>
            <person name="Brown T."/>
            <person name="Cohen L."/>
        </authorList>
    </citation>
    <scope>NUCLEOTIDE SEQUENCE</scope>
    <source>
        <strain evidence="3">SAG4.97</strain>
    </source>
</reference>
<dbReference type="Pfam" id="PF02672">
    <property type="entry name" value="CP12"/>
    <property type="match status" value="4"/>
</dbReference>
<evidence type="ECO:0000259" key="2">
    <source>
        <dbReference type="SMART" id="SM01093"/>
    </source>
</evidence>
<dbReference type="InterPro" id="IPR003823">
    <property type="entry name" value="CP12_dom"/>
</dbReference>
<evidence type="ECO:0000256" key="1">
    <source>
        <dbReference type="SAM" id="MobiDB-lite"/>
    </source>
</evidence>
<dbReference type="AlphaFoldDB" id="A0A7S2JN26"/>
<dbReference type="PANTHER" id="PTHR33921:SF15">
    <property type="entry name" value="CALVIN CYCLE PROTEIN CP12-2, CHLOROPLASTIC"/>
    <property type="match status" value="1"/>
</dbReference>